<sequence>MAAAAKSWPLNKVTDAAHWDAEDLFGRLCIVGDAAFLSSGFLPCDASETTPCFVSRRYSVPQLAHREGADAAVLCISRRGRRRGGCGHGKITVDAYVDSNGRHLNARRELLPLAAFAPVLSCGMDDAARALTMSSSSSPDDDANGGATWLWKLFADQLCRRLFLSICHHSDVPVLPCFVCLPIDLQVAILCRLHVAEDVATVECASKDLRCLVADHDAVLWKARYESMRSQYSCLQQPEYRPPLIFANKGPPYFTDEDMPLMSWKERYAMARWQTMVMSRWRFRTTPMPTWKPWVPSAKRAKLQTIIDMVRRRCGQHSSPQHHDRPEQPRTVARTSSDHGWRGTTIDDRSRRMMATVVLCSKPYRKGNGAGAVHSPSSRHRWNHW</sequence>
<dbReference type="InParanoid" id="C5WPS6"/>
<organism evidence="2 3">
    <name type="scientific">Sorghum bicolor</name>
    <name type="common">Sorghum</name>
    <name type="synonym">Sorghum vulgare</name>
    <dbReference type="NCBI Taxonomy" id="4558"/>
    <lineage>
        <taxon>Eukaryota</taxon>
        <taxon>Viridiplantae</taxon>
        <taxon>Streptophyta</taxon>
        <taxon>Embryophyta</taxon>
        <taxon>Tracheophyta</taxon>
        <taxon>Spermatophyta</taxon>
        <taxon>Magnoliopsida</taxon>
        <taxon>Liliopsida</taxon>
        <taxon>Poales</taxon>
        <taxon>Poaceae</taxon>
        <taxon>PACMAD clade</taxon>
        <taxon>Panicoideae</taxon>
        <taxon>Andropogonodae</taxon>
        <taxon>Andropogoneae</taxon>
        <taxon>Sorghinae</taxon>
        <taxon>Sorghum</taxon>
    </lineage>
</organism>
<keyword evidence="3" id="KW-1185">Reference proteome</keyword>
<feature type="region of interest" description="Disordered" evidence="1">
    <location>
        <begin position="313"/>
        <end position="347"/>
    </location>
</feature>
<protein>
    <recommendedName>
        <fullName evidence="4">F-box domain-containing protein</fullName>
    </recommendedName>
</protein>
<evidence type="ECO:0000256" key="1">
    <source>
        <dbReference type="SAM" id="MobiDB-lite"/>
    </source>
</evidence>
<reference evidence="2 3" key="1">
    <citation type="journal article" date="2009" name="Nature">
        <title>The Sorghum bicolor genome and the diversification of grasses.</title>
        <authorList>
            <person name="Paterson A.H."/>
            <person name="Bowers J.E."/>
            <person name="Bruggmann R."/>
            <person name="Dubchak I."/>
            <person name="Grimwood J."/>
            <person name="Gundlach H."/>
            <person name="Haberer G."/>
            <person name="Hellsten U."/>
            <person name="Mitros T."/>
            <person name="Poliakov A."/>
            <person name="Schmutz J."/>
            <person name="Spannagl M."/>
            <person name="Tang H."/>
            <person name="Wang X."/>
            <person name="Wicker T."/>
            <person name="Bharti A.K."/>
            <person name="Chapman J."/>
            <person name="Feltus F.A."/>
            <person name="Gowik U."/>
            <person name="Grigoriev I.V."/>
            <person name="Lyons E."/>
            <person name="Maher C.A."/>
            <person name="Martis M."/>
            <person name="Narechania A."/>
            <person name="Otillar R.P."/>
            <person name="Penning B.W."/>
            <person name="Salamov A.A."/>
            <person name="Wang Y."/>
            <person name="Zhang L."/>
            <person name="Carpita N.C."/>
            <person name="Freeling M."/>
            <person name="Gingle A.R."/>
            <person name="Hash C.T."/>
            <person name="Keller B."/>
            <person name="Klein P."/>
            <person name="Kresovich S."/>
            <person name="McCann M.C."/>
            <person name="Ming R."/>
            <person name="Peterson D.G."/>
            <person name="Mehboob-ur-Rahman"/>
            <person name="Ware D."/>
            <person name="Westhoff P."/>
            <person name="Mayer K.F."/>
            <person name="Messing J."/>
            <person name="Rokhsar D.S."/>
        </authorList>
    </citation>
    <scope>NUCLEOTIDE SEQUENCE [LARGE SCALE GENOMIC DNA]</scope>
    <source>
        <strain evidence="3">cv. BTx623</strain>
    </source>
</reference>
<feature type="compositionally biased region" description="Basic and acidic residues" evidence="1">
    <location>
        <begin position="336"/>
        <end position="347"/>
    </location>
</feature>
<dbReference type="eggNOG" id="ENOG502RRQK">
    <property type="taxonomic scope" value="Eukaryota"/>
</dbReference>
<reference evidence="3" key="2">
    <citation type="journal article" date="2018" name="Plant J.">
        <title>The Sorghum bicolor reference genome: improved assembly, gene annotations, a transcriptome atlas, and signatures of genome organization.</title>
        <authorList>
            <person name="McCormick R.F."/>
            <person name="Truong S.K."/>
            <person name="Sreedasyam A."/>
            <person name="Jenkins J."/>
            <person name="Shu S."/>
            <person name="Sims D."/>
            <person name="Kennedy M."/>
            <person name="Amirebrahimi M."/>
            <person name="Weers B.D."/>
            <person name="McKinley B."/>
            <person name="Mattison A."/>
            <person name="Morishige D.T."/>
            <person name="Grimwood J."/>
            <person name="Schmutz J."/>
            <person name="Mullet J.E."/>
        </authorList>
    </citation>
    <scope>NUCLEOTIDE SEQUENCE [LARGE SCALE GENOMIC DNA]</scope>
    <source>
        <strain evidence="3">cv. BTx623</strain>
    </source>
</reference>
<dbReference type="EMBL" id="CM000760">
    <property type="protein sequence ID" value="EER91782.1"/>
    <property type="molecule type" value="Genomic_DNA"/>
</dbReference>
<dbReference type="AlphaFoldDB" id="C5WPS6"/>
<dbReference type="OMA" id="VECACAG"/>
<dbReference type="PANTHER" id="PTHR34791:SF1">
    <property type="entry name" value="OS02G0272100 PROTEIN"/>
    <property type="match status" value="1"/>
</dbReference>
<dbReference type="Proteomes" id="UP000000768">
    <property type="component" value="Chromosome 1"/>
</dbReference>
<evidence type="ECO:0000313" key="2">
    <source>
        <dbReference type="EMBL" id="EER91782.1"/>
    </source>
</evidence>
<name>C5WPS6_SORBI</name>
<dbReference type="PANTHER" id="PTHR34791">
    <property type="entry name" value="OS02G0272100 PROTEIN"/>
    <property type="match status" value="1"/>
</dbReference>
<gene>
    <name evidence="2" type="ORF">SORBI_3001G272100</name>
</gene>
<dbReference type="HOGENOM" id="CLU_054864_1_0_1"/>
<accession>C5WPS6</accession>
<feature type="region of interest" description="Disordered" evidence="1">
    <location>
        <begin position="364"/>
        <end position="385"/>
    </location>
</feature>
<evidence type="ECO:0008006" key="4">
    <source>
        <dbReference type="Google" id="ProtNLM"/>
    </source>
</evidence>
<evidence type="ECO:0000313" key="3">
    <source>
        <dbReference type="Proteomes" id="UP000000768"/>
    </source>
</evidence>
<dbReference type="Gramene" id="EER91782">
    <property type="protein sequence ID" value="EER91782"/>
    <property type="gene ID" value="SORBI_3001G272100"/>
</dbReference>
<proteinExistence type="predicted"/>